<feature type="compositionally biased region" description="Polar residues" evidence="1">
    <location>
        <begin position="1"/>
        <end position="14"/>
    </location>
</feature>
<accession>A0A4Y2K329</accession>
<evidence type="ECO:0000256" key="1">
    <source>
        <dbReference type="SAM" id="MobiDB-lite"/>
    </source>
</evidence>
<feature type="compositionally biased region" description="Polar residues" evidence="1">
    <location>
        <begin position="103"/>
        <end position="116"/>
    </location>
</feature>
<proteinExistence type="predicted"/>
<evidence type="ECO:0000313" key="3">
    <source>
        <dbReference type="Proteomes" id="UP000499080"/>
    </source>
</evidence>
<comment type="caution">
    <text evidence="2">The sequence shown here is derived from an EMBL/GenBank/DDBJ whole genome shotgun (WGS) entry which is preliminary data.</text>
</comment>
<evidence type="ECO:0000313" key="2">
    <source>
        <dbReference type="EMBL" id="GBM96238.1"/>
    </source>
</evidence>
<dbReference type="EMBL" id="BGPR01004127">
    <property type="protein sequence ID" value="GBM96238.1"/>
    <property type="molecule type" value="Genomic_DNA"/>
</dbReference>
<keyword evidence="3" id="KW-1185">Reference proteome</keyword>
<feature type="region of interest" description="Disordered" evidence="1">
    <location>
        <begin position="103"/>
        <end position="130"/>
    </location>
</feature>
<dbReference type="AlphaFoldDB" id="A0A4Y2K329"/>
<organism evidence="2 3">
    <name type="scientific">Araneus ventricosus</name>
    <name type="common">Orbweaver spider</name>
    <name type="synonym">Epeira ventricosa</name>
    <dbReference type="NCBI Taxonomy" id="182803"/>
    <lineage>
        <taxon>Eukaryota</taxon>
        <taxon>Metazoa</taxon>
        <taxon>Ecdysozoa</taxon>
        <taxon>Arthropoda</taxon>
        <taxon>Chelicerata</taxon>
        <taxon>Arachnida</taxon>
        <taxon>Araneae</taxon>
        <taxon>Araneomorphae</taxon>
        <taxon>Entelegynae</taxon>
        <taxon>Araneoidea</taxon>
        <taxon>Araneidae</taxon>
        <taxon>Araneus</taxon>
    </lineage>
</organism>
<sequence>MDLVISNRSQLTKTTPERVPPSPNSRTTPEGAMTSYLTCTRPTYTANLQWNRFSNRSRGLTTMPPLPSEKLCPFLSRQRPNAYGLSYSFGTAVWMVIIETDSLQPGPSSKRFSSLQPVEEAPERSAFQNR</sequence>
<dbReference type="Proteomes" id="UP000499080">
    <property type="component" value="Unassembled WGS sequence"/>
</dbReference>
<gene>
    <name evidence="2" type="ORF">AVEN_113263_1</name>
</gene>
<protein>
    <submittedName>
        <fullName evidence="2">Uncharacterized protein</fullName>
    </submittedName>
</protein>
<reference evidence="2 3" key="1">
    <citation type="journal article" date="2019" name="Sci. Rep.">
        <title>Orb-weaving spider Araneus ventricosus genome elucidates the spidroin gene catalogue.</title>
        <authorList>
            <person name="Kono N."/>
            <person name="Nakamura H."/>
            <person name="Ohtoshi R."/>
            <person name="Moran D.A.P."/>
            <person name="Shinohara A."/>
            <person name="Yoshida Y."/>
            <person name="Fujiwara M."/>
            <person name="Mori M."/>
            <person name="Tomita M."/>
            <person name="Arakawa K."/>
        </authorList>
    </citation>
    <scope>NUCLEOTIDE SEQUENCE [LARGE SCALE GENOMIC DNA]</scope>
</reference>
<feature type="region of interest" description="Disordered" evidence="1">
    <location>
        <begin position="1"/>
        <end position="32"/>
    </location>
</feature>
<name>A0A4Y2K329_ARAVE</name>